<dbReference type="Proteomes" id="UP000224634">
    <property type="component" value="Unassembled WGS sequence"/>
</dbReference>
<protein>
    <submittedName>
        <fullName evidence="2">Uncharacterized protein</fullName>
    </submittedName>
</protein>
<evidence type="ECO:0000313" key="3">
    <source>
        <dbReference type="Proteomes" id="UP000224634"/>
    </source>
</evidence>
<evidence type="ECO:0000313" key="2">
    <source>
        <dbReference type="EMBL" id="PGG96138.1"/>
    </source>
</evidence>
<feature type="signal peptide" evidence="1">
    <location>
        <begin position="1"/>
        <end position="17"/>
    </location>
</feature>
<name>A0A2B7WHS8_POLH7</name>
<sequence length="102" mass="10631">MRFTLPIVALLASAVMATPTANPPTVADLTALSELLAAGEPVPEGITLIDKRADSNDALKKLSKRYTICGQKHNGTCCCSICSSGRVLMCTYACGTTIGCHS</sequence>
<organism evidence="2 3">
    <name type="scientific">Polytolypa hystricis (strain UAMH7299)</name>
    <dbReference type="NCBI Taxonomy" id="1447883"/>
    <lineage>
        <taxon>Eukaryota</taxon>
        <taxon>Fungi</taxon>
        <taxon>Dikarya</taxon>
        <taxon>Ascomycota</taxon>
        <taxon>Pezizomycotina</taxon>
        <taxon>Eurotiomycetes</taxon>
        <taxon>Eurotiomycetidae</taxon>
        <taxon>Onygenales</taxon>
        <taxon>Onygenales incertae sedis</taxon>
        <taxon>Polytolypa</taxon>
    </lineage>
</organism>
<proteinExistence type="predicted"/>
<dbReference type="EMBL" id="PDNA01000377">
    <property type="protein sequence ID" value="PGG96138.1"/>
    <property type="molecule type" value="Genomic_DNA"/>
</dbReference>
<accession>A0A2B7WHS8</accession>
<evidence type="ECO:0000256" key="1">
    <source>
        <dbReference type="SAM" id="SignalP"/>
    </source>
</evidence>
<keyword evidence="3" id="KW-1185">Reference proteome</keyword>
<feature type="chain" id="PRO_5012383173" evidence="1">
    <location>
        <begin position="18"/>
        <end position="102"/>
    </location>
</feature>
<keyword evidence="1" id="KW-0732">Signal</keyword>
<dbReference type="AlphaFoldDB" id="A0A2B7WHS8"/>
<reference evidence="2 3" key="1">
    <citation type="submission" date="2017-10" db="EMBL/GenBank/DDBJ databases">
        <title>Comparative genomics in systemic dimorphic fungi from Ajellomycetaceae.</title>
        <authorList>
            <person name="Munoz J.F."/>
            <person name="Mcewen J.G."/>
            <person name="Clay O.K."/>
            <person name="Cuomo C.A."/>
        </authorList>
    </citation>
    <scope>NUCLEOTIDE SEQUENCE [LARGE SCALE GENOMIC DNA]</scope>
    <source>
        <strain evidence="2 3">UAMH7299</strain>
    </source>
</reference>
<gene>
    <name evidence="2" type="ORF">AJ80_09868</name>
</gene>
<comment type="caution">
    <text evidence="2">The sequence shown here is derived from an EMBL/GenBank/DDBJ whole genome shotgun (WGS) entry which is preliminary data.</text>
</comment>